<dbReference type="GO" id="GO:0016984">
    <property type="term" value="F:ribulose-bisphosphate carboxylase activity"/>
    <property type="evidence" value="ECO:0007669"/>
    <property type="project" value="UniProtKB-UniRule"/>
</dbReference>
<dbReference type="EC" id="4.1.1.39" evidence="6"/>
<protein>
    <recommendedName>
        <fullName evidence="6">Ribulose bisphosphate carboxylase</fullName>
        <shortName evidence="6">RuBisCO</shortName>
        <ecNumber evidence="6">4.1.1.39</ecNumber>
    </recommendedName>
</protein>
<proteinExistence type="inferred from homology"/>
<keyword evidence="3 6" id="KW-0560">Oxidoreductase</keyword>
<dbReference type="InterPro" id="IPR036422">
    <property type="entry name" value="RuBisCO_lsu_N_sf"/>
</dbReference>
<comment type="catalytic activity">
    <reaction evidence="6">
        <text>D-ribulose 1,5-bisphosphate + O2 = 2-phosphoglycolate + (2R)-3-phosphoglycerate + 2 H(+)</text>
        <dbReference type="Rhea" id="RHEA:36631"/>
        <dbReference type="ChEBI" id="CHEBI:15378"/>
        <dbReference type="ChEBI" id="CHEBI:15379"/>
        <dbReference type="ChEBI" id="CHEBI:57870"/>
        <dbReference type="ChEBI" id="CHEBI:58033"/>
        <dbReference type="ChEBI" id="CHEBI:58272"/>
    </reaction>
</comment>
<dbReference type="InterPro" id="IPR017712">
    <property type="entry name" value="RuBisCO_III"/>
</dbReference>
<evidence type="ECO:0000256" key="6">
    <source>
        <dbReference type="HAMAP-Rule" id="MF_01133"/>
    </source>
</evidence>
<feature type="binding site" evidence="6">
    <location>
        <position position="153"/>
    </location>
    <ligand>
        <name>substrate</name>
    </ligand>
</feature>
<feature type="active site" description="Proton acceptor" evidence="6">
    <location>
        <position position="151"/>
    </location>
</feature>
<dbReference type="PANTHER" id="PTHR42704:SF17">
    <property type="entry name" value="RIBULOSE BISPHOSPHATE CARBOXYLASE LARGE CHAIN"/>
    <property type="match status" value="1"/>
</dbReference>
<dbReference type="AlphaFoldDB" id="A0A7D6BAR7"/>
<feature type="active site" description="Proton acceptor" evidence="6">
    <location>
        <position position="270"/>
    </location>
</feature>
<reference evidence="10" key="1">
    <citation type="submission" date="2020-07" db="EMBL/GenBank/DDBJ databases">
        <title>Metabolic diversity and evolutionary history of the archaeal phylum ###Micrarchaeota### uncovered from a freshwater lake metagenome.</title>
        <authorList>
            <person name="Kadnikov V.V."/>
            <person name="Savvichev A.S."/>
            <person name="Mardanov A.V."/>
            <person name="Beletsky A.V."/>
            <person name="Chupakov A.V."/>
            <person name="Kokryatskaya N.M."/>
            <person name="Pimenov N.V."/>
            <person name="Ravin N.V."/>
        </authorList>
    </citation>
    <scope>NUCLEOTIDE SEQUENCE [LARGE SCALE GENOMIC DNA]</scope>
</reference>
<evidence type="ECO:0000313" key="10">
    <source>
        <dbReference type="Proteomes" id="UP000510821"/>
    </source>
</evidence>
<dbReference type="SFLD" id="SFLDG00301">
    <property type="entry name" value="RuBisCO-like_proteins"/>
    <property type="match status" value="1"/>
</dbReference>
<dbReference type="InterPro" id="IPR000685">
    <property type="entry name" value="RuBisCO_lsu_C"/>
</dbReference>
<feature type="binding site" evidence="6">
    <location>
        <position position="271"/>
    </location>
    <ligand>
        <name>substrate</name>
    </ligand>
</feature>
<comment type="similarity">
    <text evidence="6">Belongs to the RuBisCO large chain family. Type III subfamily.</text>
</comment>
<dbReference type="NCBIfam" id="TIGR03326">
    <property type="entry name" value="rubisco_III"/>
    <property type="match status" value="1"/>
</dbReference>
<keyword evidence="2 6" id="KW-0460">Magnesium</keyword>
<evidence type="ECO:0000313" key="9">
    <source>
        <dbReference type="EMBL" id="QLJ53197.1"/>
    </source>
</evidence>
<feature type="binding site" evidence="6">
    <location>
        <position position="303"/>
    </location>
    <ligand>
        <name>substrate</name>
    </ligand>
</feature>
<organism evidence="9 10">
    <name type="scientific">Fermentimicrarchaeum limneticum</name>
    <dbReference type="NCBI Taxonomy" id="2795018"/>
    <lineage>
        <taxon>Archaea</taxon>
        <taxon>Candidatus Micrarchaeota</taxon>
        <taxon>Candidatus Fermentimicrarchaeales</taxon>
        <taxon>Candidatus Fermentimicrarchaeaceae</taxon>
        <taxon>Candidatus Fermentimicrarchaeum</taxon>
    </lineage>
</organism>
<comment type="function">
    <text evidence="6">Catalyzes the addition of molecular CO(2) and H(2)O to ribulose 1,5-bisphosphate (RuBP), generating two molecules of 3-phosphoglycerate (3-PGA). Functions in an archaeal AMP degradation pathway, together with AMP phosphorylase and R15P isomerase.</text>
</comment>
<feature type="domain" description="Ribulose bisphosphate carboxylase large subunit ferrodoxin-like N-terminal" evidence="8">
    <location>
        <begin position="4"/>
        <end position="119"/>
    </location>
</feature>
<feature type="binding site" evidence="6">
    <location>
        <position position="180"/>
    </location>
    <ligand>
        <name>Mg(2+)</name>
        <dbReference type="ChEBI" id="CHEBI:18420"/>
    </ligand>
</feature>
<dbReference type="SFLD" id="SFLDS00014">
    <property type="entry name" value="RuBisCO"/>
    <property type="match status" value="1"/>
</dbReference>
<dbReference type="GO" id="GO:0015977">
    <property type="term" value="P:carbon fixation"/>
    <property type="evidence" value="ECO:0007669"/>
    <property type="project" value="UniProtKB-KW"/>
</dbReference>
<name>A0A7D6BAR7_FERL1</name>
<evidence type="ECO:0000259" key="8">
    <source>
        <dbReference type="Pfam" id="PF02788"/>
    </source>
</evidence>
<dbReference type="InterPro" id="IPR033966">
    <property type="entry name" value="RuBisCO"/>
</dbReference>
<keyword evidence="1 6" id="KW-0479">Metal-binding</keyword>
<feature type="binding site" evidence="6">
    <location>
        <begin position="354"/>
        <end position="356"/>
    </location>
    <ligand>
        <name>substrate</name>
    </ligand>
</feature>
<dbReference type="Pfam" id="PF00016">
    <property type="entry name" value="RuBisCO_large"/>
    <property type="match status" value="1"/>
</dbReference>
<feature type="site" description="Transition state stabilizer" evidence="6">
    <location>
        <position position="310"/>
    </location>
</feature>
<dbReference type="GO" id="GO:0016491">
    <property type="term" value="F:oxidoreductase activity"/>
    <property type="evidence" value="ECO:0007669"/>
    <property type="project" value="UniProtKB-KW"/>
</dbReference>
<feature type="binding site" evidence="6">
    <location>
        <position position="179"/>
    </location>
    <ligand>
        <name>Mg(2+)</name>
        <dbReference type="ChEBI" id="CHEBI:18420"/>
    </ligand>
</feature>
<dbReference type="Gene3D" id="3.30.70.150">
    <property type="entry name" value="RuBisCO large subunit, N-terminal domain"/>
    <property type="match status" value="1"/>
</dbReference>
<evidence type="ECO:0000256" key="4">
    <source>
        <dbReference type="ARBA" id="ARBA00023239"/>
    </source>
</evidence>
<keyword evidence="5 6" id="KW-0120">Carbon dioxide fixation</keyword>
<feature type="binding site" evidence="6">
    <location>
        <begin position="376"/>
        <end position="379"/>
    </location>
    <ligand>
        <name>substrate</name>
    </ligand>
</feature>
<dbReference type="InterPro" id="IPR020878">
    <property type="entry name" value="RuBisCo_large_chain_AS"/>
</dbReference>
<dbReference type="HAMAP" id="MF_01133">
    <property type="entry name" value="RuBisCO_L_type3"/>
    <property type="match status" value="1"/>
</dbReference>
<evidence type="ECO:0000259" key="7">
    <source>
        <dbReference type="Pfam" id="PF00016"/>
    </source>
</evidence>
<dbReference type="Pfam" id="PF02788">
    <property type="entry name" value="RuBisCO_large_N"/>
    <property type="match status" value="1"/>
</dbReference>
<dbReference type="SUPFAM" id="SSF54966">
    <property type="entry name" value="RuBisCO, large subunit, small (N-terminal) domain"/>
    <property type="match status" value="1"/>
</dbReference>
<comment type="cofactor">
    <cofactor evidence="6">
        <name>Mg(2+)</name>
        <dbReference type="ChEBI" id="CHEBI:18420"/>
    </cofactor>
    <text evidence="6">Binds 1 Mg(2+) ion per subunit.</text>
</comment>
<dbReference type="PANTHER" id="PTHR42704">
    <property type="entry name" value="RIBULOSE BISPHOSPHATE CARBOXYLASE"/>
    <property type="match status" value="1"/>
</dbReference>
<dbReference type="NCBIfam" id="NF003252">
    <property type="entry name" value="PRK04208.1"/>
    <property type="match status" value="1"/>
</dbReference>
<dbReference type="Gene3D" id="3.20.20.110">
    <property type="entry name" value="Ribulose bisphosphate carboxylase, large subunit, C-terminal domain"/>
    <property type="match status" value="1"/>
</dbReference>
<feature type="binding site" description="via carbamate group" evidence="6">
    <location>
        <position position="177"/>
    </location>
    <ligand>
        <name>Mg(2+)</name>
        <dbReference type="ChEBI" id="CHEBI:18420"/>
    </ligand>
</feature>
<accession>A0A7D6BAR7</accession>
<dbReference type="EMBL" id="CP058998">
    <property type="protein sequence ID" value="QLJ53197.1"/>
    <property type="molecule type" value="Genomic_DNA"/>
</dbReference>
<evidence type="ECO:0000256" key="5">
    <source>
        <dbReference type="ARBA" id="ARBA00023300"/>
    </source>
</evidence>
<dbReference type="GO" id="GO:0000287">
    <property type="term" value="F:magnesium ion binding"/>
    <property type="evidence" value="ECO:0007669"/>
    <property type="project" value="UniProtKB-UniRule"/>
</dbReference>
<evidence type="ECO:0000256" key="2">
    <source>
        <dbReference type="ARBA" id="ARBA00022842"/>
    </source>
</evidence>
<dbReference type="GO" id="GO:0006196">
    <property type="term" value="P:AMP catabolic process"/>
    <property type="evidence" value="ECO:0007669"/>
    <property type="project" value="UniProtKB-UniRule"/>
</dbReference>
<dbReference type="PROSITE" id="PS00157">
    <property type="entry name" value="RUBISCO_LARGE"/>
    <property type="match status" value="1"/>
</dbReference>
<dbReference type="InterPro" id="IPR017443">
    <property type="entry name" value="RuBisCO_lsu_fd_N"/>
</dbReference>
<comment type="subunit">
    <text evidence="6">Homodimer or homodecamer. In contrast to form I RuBisCO, the form III RuBisCO is composed solely of large subunits.</text>
</comment>
<gene>
    <name evidence="6" type="primary">rbcL</name>
    <name evidence="9" type="ORF">Sv326_1022</name>
</gene>
<dbReference type="KEGG" id="flt:Sv326_1022"/>
<sequence>MLREYINTKYGPTADDLTCEYRIEPAKGVSFEEAAENMAGESSIDTWADVKTLSPELAKKLRPHVFFIDEERNTIKVAYHSELFETNSIPQLLSSIAGNIFSMNLLDNLRLQDVSFPKDVINRFKGPKFGIEGIRELLNVTERPLVGTIVKPKVGLTSEKHAEVAYNAWAGGCDFVKDDENLTNQTFNPFERRAELTLKARDKAEKETGERKMYMCNITAPTCREMIRRAEFIKGHGGEYVMVDIIPTGWTALQTLREENEELKLVIHAHRCMHSAFTRNPRHGISMLTIAKLTRLVGIDQLHIGTVIGKMHGGRTEVLALRNECVQKHVREDYEANVLEQEWGSIKPMFPVASGGLQPTMIPELVKIFSNDIIMQFGGGIHAHPSGTKAGAAACRQALDAALGKISLEDAARKNEELAAAIKKWGVCKEGAGSGGE</sequence>
<comment type="miscellaneous">
    <text evidence="6">Because the Archaea possessing a type III RuBisCO are all anaerobic, it is most likely that only the carboxylase activity of RuBisCO, and not the competitive oxygenase activity (by which RuBP reacts with O(2) to form one molecule of 3-phosphoglycerate and one molecule of 2-phosphoglycolate), is biologically relevant in these strains.</text>
</comment>
<dbReference type="SUPFAM" id="SSF51649">
    <property type="entry name" value="RuBisCo, C-terminal domain"/>
    <property type="match status" value="1"/>
</dbReference>
<comment type="catalytic activity">
    <reaction evidence="6">
        <text>2 (2R)-3-phosphoglycerate + 2 H(+) = D-ribulose 1,5-bisphosphate + CO2 + H2O</text>
        <dbReference type="Rhea" id="RHEA:23124"/>
        <dbReference type="ChEBI" id="CHEBI:15377"/>
        <dbReference type="ChEBI" id="CHEBI:15378"/>
        <dbReference type="ChEBI" id="CHEBI:16526"/>
        <dbReference type="ChEBI" id="CHEBI:57870"/>
        <dbReference type="ChEBI" id="CHEBI:58272"/>
        <dbReference type="EC" id="4.1.1.39"/>
    </reaction>
</comment>
<feature type="domain" description="Ribulose bisphosphate carboxylase large subunit C-terminal" evidence="7">
    <location>
        <begin position="130"/>
        <end position="425"/>
    </location>
</feature>
<evidence type="ECO:0000256" key="3">
    <source>
        <dbReference type="ARBA" id="ARBA00023002"/>
    </source>
</evidence>
<dbReference type="Proteomes" id="UP000510821">
    <property type="component" value="Chromosome"/>
</dbReference>
<evidence type="ECO:0000256" key="1">
    <source>
        <dbReference type="ARBA" id="ARBA00022723"/>
    </source>
</evidence>
<keyword evidence="4 6" id="KW-0456">Lyase</keyword>
<feature type="modified residue" description="N6-carboxylysine" evidence="6">
    <location>
        <position position="177"/>
    </location>
</feature>
<dbReference type="InterPro" id="IPR036376">
    <property type="entry name" value="RuBisCO_lsu_C_sf"/>
</dbReference>